<proteinExistence type="predicted"/>
<protein>
    <submittedName>
        <fullName evidence="2">Uncharacterized protein</fullName>
    </submittedName>
</protein>
<name>A0A0R2NXK8_9LACO</name>
<evidence type="ECO:0000256" key="1">
    <source>
        <dbReference type="SAM" id="Phobius"/>
    </source>
</evidence>
<keyword evidence="1" id="KW-0472">Membrane</keyword>
<organism evidence="2 3">
    <name type="scientific">Lactiplantibacillus fabifermentans DSM 21115</name>
    <dbReference type="NCBI Taxonomy" id="1413187"/>
    <lineage>
        <taxon>Bacteria</taxon>
        <taxon>Bacillati</taxon>
        <taxon>Bacillota</taxon>
        <taxon>Bacilli</taxon>
        <taxon>Lactobacillales</taxon>
        <taxon>Lactobacillaceae</taxon>
        <taxon>Lactiplantibacillus</taxon>
    </lineage>
</organism>
<reference evidence="2 3" key="1">
    <citation type="journal article" date="2015" name="Genome Announc.">
        <title>Expanding the biotechnology potential of lactobacilli through comparative genomics of 213 strains and associated genera.</title>
        <authorList>
            <person name="Sun Z."/>
            <person name="Harris H.M."/>
            <person name="McCann A."/>
            <person name="Guo C."/>
            <person name="Argimon S."/>
            <person name="Zhang W."/>
            <person name="Yang X."/>
            <person name="Jeffery I.B."/>
            <person name="Cooney J.C."/>
            <person name="Kagawa T.F."/>
            <person name="Liu W."/>
            <person name="Song Y."/>
            <person name="Salvetti E."/>
            <person name="Wrobel A."/>
            <person name="Rasinkangas P."/>
            <person name="Parkhill J."/>
            <person name="Rea M.C."/>
            <person name="O'Sullivan O."/>
            <person name="Ritari J."/>
            <person name="Douillard F.P."/>
            <person name="Paul Ross R."/>
            <person name="Yang R."/>
            <person name="Briner A.E."/>
            <person name="Felis G.E."/>
            <person name="de Vos W.M."/>
            <person name="Barrangou R."/>
            <person name="Klaenhammer T.R."/>
            <person name="Caufield P.W."/>
            <person name="Cui Y."/>
            <person name="Zhang H."/>
            <person name="O'Toole P.W."/>
        </authorList>
    </citation>
    <scope>NUCLEOTIDE SEQUENCE [LARGE SCALE GENOMIC DNA]</scope>
    <source>
        <strain evidence="2 3">DSM 21115</strain>
    </source>
</reference>
<sequence length="64" mass="7096">MMMTGVVFLAVLMIGIILSGIFFRYMDVTAGVSFGSLKLTDFRSEGLNVLLMIALLMWALILIH</sequence>
<feature type="transmembrane region" description="Helical" evidence="1">
    <location>
        <begin position="46"/>
        <end position="63"/>
    </location>
</feature>
<accession>A0A0R2NXK8</accession>
<keyword evidence="3" id="KW-1185">Reference proteome</keyword>
<dbReference type="EMBL" id="AYGX02000046">
    <property type="protein sequence ID" value="KRO28339.1"/>
    <property type="molecule type" value="Genomic_DNA"/>
</dbReference>
<keyword evidence="1" id="KW-1133">Transmembrane helix</keyword>
<gene>
    <name evidence="2" type="ORF">DY78_GL002469</name>
</gene>
<keyword evidence="1" id="KW-0812">Transmembrane</keyword>
<evidence type="ECO:0000313" key="2">
    <source>
        <dbReference type="EMBL" id="KRO28339.1"/>
    </source>
</evidence>
<dbReference type="RefSeq" id="WP_024624951.1">
    <property type="nucleotide sequence ID" value="NZ_AYGX02000046.1"/>
</dbReference>
<evidence type="ECO:0000313" key="3">
    <source>
        <dbReference type="Proteomes" id="UP000050920"/>
    </source>
</evidence>
<comment type="caution">
    <text evidence="2">The sequence shown here is derived from an EMBL/GenBank/DDBJ whole genome shotgun (WGS) entry which is preliminary data.</text>
</comment>
<dbReference type="Proteomes" id="UP000050920">
    <property type="component" value="Unassembled WGS sequence"/>
</dbReference>
<feature type="transmembrane region" description="Helical" evidence="1">
    <location>
        <begin position="7"/>
        <end position="26"/>
    </location>
</feature>
<dbReference type="AlphaFoldDB" id="A0A0R2NXK8"/>